<dbReference type="KEGG" id="stai:STAIW_v1c04620"/>
<organism evidence="1 2">
    <name type="scientific">Spiroplasma taiwanense CT-1</name>
    <dbReference type="NCBI Taxonomy" id="1276220"/>
    <lineage>
        <taxon>Bacteria</taxon>
        <taxon>Bacillati</taxon>
        <taxon>Mycoplasmatota</taxon>
        <taxon>Mollicutes</taxon>
        <taxon>Entomoplasmatales</taxon>
        <taxon>Spiroplasmataceae</taxon>
        <taxon>Spiroplasma</taxon>
    </lineage>
</organism>
<accession>S5LZH2</accession>
<dbReference type="Proteomes" id="UP000014984">
    <property type="component" value="Chromosome"/>
</dbReference>
<evidence type="ECO:0000313" key="2">
    <source>
        <dbReference type="Proteomes" id="UP000014984"/>
    </source>
</evidence>
<keyword evidence="2" id="KW-1185">Reference proteome</keyword>
<proteinExistence type="predicted"/>
<dbReference type="AlphaFoldDB" id="S5LZH2"/>
<dbReference type="EMBL" id="CP005074">
    <property type="protein sequence ID" value="AGR41107.1"/>
    <property type="molecule type" value="Genomic_DNA"/>
</dbReference>
<sequence length="56" mass="6592">MRVAIDIGEKSTKICILKELEILDREVIEYKELISAKKLYEKILPILENKLTKFDI</sequence>
<name>S5LZH2_9MOLU</name>
<dbReference type="PATRIC" id="fig|1276220.3.peg.467"/>
<protein>
    <submittedName>
        <fullName evidence="1">Uncharacterized protein</fullName>
    </submittedName>
</protein>
<dbReference type="RefSeq" id="WP_020834246.1">
    <property type="nucleotide sequence ID" value="NC_021846.1"/>
</dbReference>
<gene>
    <name evidence="1" type="ORF">STAIW_v1c04620</name>
</gene>
<reference evidence="1 2" key="1">
    <citation type="journal article" date="2013" name="Genome Biol. Evol.">
        <title>Comparison of metabolic capacities and inference of gene content evolution in mosquito-associated Spiroplasma diminutum and S. taiwanense.</title>
        <authorList>
            <person name="Lo W.S."/>
            <person name="Ku C."/>
            <person name="Chen L.L."/>
            <person name="Chang T.H."/>
            <person name="Kuo C.H."/>
        </authorList>
    </citation>
    <scope>NUCLEOTIDE SEQUENCE [LARGE SCALE GENOMIC DNA]</scope>
    <source>
        <strain evidence="1">CT-1</strain>
    </source>
</reference>
<dbReference type="HOGENOM" id="CLU_3012047_0_0_14"/>
<evidence type="ECO:0000313" key="1">
    <source>
        <dbReference type="EMBL" id="AGR41107.1"/>
    </source>
</evidence>